<keyword evidence="1" id="KW-0812">Transmembrane</keyword>
<protein>
    <submittedName>
        <fullName evidence="2">Uncharacterized protein</fullName>
    </submittedName>
</protein>
<organism evidence="2 3">
    <name type="scientific">Dyella japonica</name>
    <dbReference type="NCBI Taxonomy" id="231455"/>
    <lineage>
        <taxon>Bacteria</taxon>
        <taxon>Pseudomonadati</taxon>
        <taxon>Pseudomonadota</taxon>
        <taxon>Gammaproteobacteria</taxon>
        <taxon>Lysobacterales</taxon>
        <taxon>Rhodanobacteraceae</taxon>
        <taxon>Dyella</taxon>
    </lineage>
</organism>
<gene>
    <name evidence="2" type="ORF">ABIC75_002656</name>
</gene>
<dbReference type="EMBL" id="JBEPMU010000003">
    <property type="protein sequence ID" value="MET3652924.1"/>
    <property type="molecule type" value="Genomic_DNA"/>
</dbReference>
<dbReference type="Proteomes" id="UP001549184">
    <property type="component" value="Unassembled WGS sequence"/>
</dbReference>
<proteinExistence type="predicted"/>
<keyword evidence="1" id="KW-0472">Membrane</keyword>
<reference evidence="2 3" key="1">
    <citation type="submission" date="2024-06" db="EMBL/GenBank/DDBJ databases">
        <title>Sorghum-associated microbial communities from plants grown in Nebraska, USA.</title>
        <authorList>
            <person name="Schachtman D."/>
        </authorList>
    </citation>
    <scope>NUCLEOTIDE SEQUENCE [LARGE SCALE GENOMIC DNA]</scope>
    <source>
        <strain evidence="2 3">1073</strain>
    </source>
</reference>
<name>A0ABV2JYJ3_9GAMM</name>
<evidence type="ECO:0000313" key="3">
    <source>
        <dbReference type="Proteomes" id="UP001549184"/>
    </source>
</evidence>
<comment type="caution">
    <text evidence="2">The sequence shown here is derived from an EMBL/GenBank/DDBJ whole genome shotgun (WGS) entry which is preliminary data.</text>
</comment>
<keyword evidence="3" id="KW-1185">Reference proteome</keyword>
<feature type="transmembrane region" description="Helical" evidence="1">
    <location>
        <begin position="106"/>
        <end position="125"/>
    </location>
</feature>
<dbReference type="RefSeq" id="WP_354014309.1">
    <property type="nucleotide sequence ID" value="NZ_JBEPMU010000003.1"/>
</dbReference>
<keyword evidence="1" id="KW-1133">Transmembrane helix</keyword>
<accession>A0ABV2JYJ3</accession>
<evidence type="ECO:0000256" key="1">
    <source>
        <dbReference type="SAM" id="Phobius"/>
    </source>
</evidence>
<sequence length="198" mass="23058">MLLGVLVFMGWLVKLQIDIEQHSKDVGAYFSSMSILHDIKLRQEAIANKHFEESRLPGLRHYDNIADEEKFLAQASAAQTAEVEKDKHVLEEHPGEQLKVLDRWDVRTFVIIYVSAACFLFYFGFKGWKVNVHDLENSARKIDLMIRERTLEKLEQDVAEGAWKARLYDIDARERTLDIQIREKTLQKLEQEVASTIK</sequence>
<evidence type="ECO:0000313" key="2">
    <source>
        <dbReference type="EMBL" id="MET3652924.1"/>
    </source>
</evidence>